<gene>
    <name evidence="1" type="ORF">SAMN02910265_02792</name>
</gene>
<dbReference type="RefSeq" id="WP_074718445.1">
    <property type="nucleotide sequence ID" value="NZ_FNWV01000013.1"/>
</dbReference>
<protein>
    <submittedName>
        <fullName evidence="1">Uncharacterized protein</fullName>
    </submittedName>
</protein>
<evidence type="ECO:0000313" key="2">
    <source>
        <dbReference type="Proteomes" id="UP000183190"/>
    </source>
</evidence>
<evidence type="ECO:0000313" key="1">
    <source>
        <dbReference type="EMBL" id="SEH80339.1"/>
    </source>
</evidence>
<organism evidence="1 2">
    <name type="scientific">Ruminococcus flavefaciens</name>
    <dbReference type="NCBI Taxonomy" id="1265"/>
    <lineage>
        <taxon>Bacteria</taxon>
        <taxon>Bacillati</taxon>
        <taxon>Bacillota</taxon>
        <taxon>Clostridia</taxon>
        <taxon>Eubacteriales</taxon>
        <taxon>Oscillospiraceae</taxon>
        <taxon>Ruminococcus</taxon>
    </lineage>
</organism>
<reference evidence="1 2" key="1">
    <citation type="submission" date="2016-10" db="EMBL/GenBank/DDBJ databases">
        <authorList>
            <person name="de Groot N.N."/>
        </authorList>
    </citation>
    <scope>NUCLEOTIDE SEQUENCE [LARGE SCALE GENOMIC DNA]</scope>
    <source>
        <strain evidence="1 2">YAD2003</strain>
    </source>
</reference>
<dbReference type="OrthoDB" id="1818606at2"/>
<name>A0A1H6KXD9_RUMFL</name>
<dbReference type="Proteomes" id="UP000183190">
    <property type="component" value="Unassembled WGS sequence"/>
</dbReference>
<accession>A0A1H6KXD9</accession>
<sequence length="233" mass="26624">MISPNERRKIGFPLLASTNSEMKKYTDVYSLFAENGYSKDLCEAYADAFLDNVKKPSPFDIIQVAELYDRIHDHKTAFFYLEKLTEKKLGGDERFYFCIEVLTILGKIGNWREAENFRTNNISFLQKHCEKATATMQAQLYIALAITDCAAKNYQPGLKLLKFGYKPQGPKDITLLEIFITAVYIFAKAGDSEGLEGALHNADCCLALFKDFDFSWQSHYYRERIENAANGIL</sequence>
<dbReference type="AlphaFoldDB" id="A0A1H6KXD9"/>
<dbReference type="EMBL" id="FNWV01000013">
    <property type="protein sequence ID" value="SEH80339.1"/>
    <property type="molecule type" value="Genomic_DNA"/>
</dbReference>
<proteinExistence type="predicted"/>